<evidence type="ECO:0000313" key="2">
    <source>
        <dbReference type="Proteomes" id="UP000293430"/>
    </source>
</evidence>
<name>A0A481W339_9CAUD</name>
<dbReference type="Proteomes" id="UP000293430">
    <property type="component" value="Segment"/>
</dbReference>
<organism evidence="1 2">
    <name type="scientific">Mycobacterium phage Pharaoh</name>
    <dbReference type="NCBI Taxonomy" id="2530140"/>
    <lineage>
        <taxon>Viruses</taxon>
        <taxon>Duplodnaviria</taxon>
        <taxon>Heunggongvirae</taxon>
        <taxon>Uroviricota</taxon>
        <taxon>Caudoviricetes</taxon>
        <taxon>Pharaohvirus</taxon>
        <taxon>Pharaohvirus pharaoh</taxon>
    </lineage>
</organism>
<protein>
    <submittedName>
        <fullName evidence="1">Uncharacterized protein</fullName>
    </submittedName>
</protein>
<reference evidence="1 2" key="1">
    <citation type="submission" date="2019-02" db="EMBL/GenBank/DDBJ databases">
        <authorList>
            <person name="Liuzzo S."/>
            <person name="Smith M.A."/>
            <person name="Garlena R.A."/>
            <person name="Russell D.A."/>
            <person name="Pope W.H."/>
            <person name="Jacobs-Sera D."/>
            <person name="Hatfull G.F."/>
        </authorList>
    </citation>
    <scope>NUCLEOTIDE SEQUENCE [LARGE SCALE GENOMIC DNA]</scope>
</reference>
<dbReference type="InterPro" id="IPR056973">
    <property type="entry name" value="Phage_L5_Gp47"/>
</dbReference>
<evidence type="ECO:0000313" key="1">
    <source>
        <dbReference type="EMBL" id="QBJ00231.1"/>
    </source>
</evidence>
<proteinExistence type="predicted"/>
<dbReference type="KEGG" id="vg:64871188"/>
<keyword evidence="2" id="KW-1185">Reference proteome</keyword>
<dbReference type="RefSeq" id="YP_010061568.1">
    <property type="nucleotide sequence ID" value="NC_054784.1"/>
</dbReference>
<gene>
    <name evidence="1" type="primary">42</name>
    <name evidence="1" type="ORF">SEA_PHARAOH_42</name>
</gene>
<accession>A0A481W339</accession>
<dbReference type="GeneID" id="64871188"/>
<sequence>MQRITAIELEDRFIQIAGEPLLDTDEGVLVIEFGDGRHRTFNWDHVVSFYYMTEEESAAAREEN</sequence>
<dbReference type="EMBL" id="MK524530">
    <property type="protein sequence ID" value="QBJ00231.1"/>
    <property type="molecule type" value="Genomic_DNA"/>
</dbReference>
<dbReference type="Pfam" id="PF23887">
    <property type="entry name" value="Phage_Gene47"/>
    <property type="match status" value="1"/>
</dbReference>